<dbReference type="AlphaFoldDB" id="A0AAV6K931"/>
<proteinExistence type="predicted"/>
<sequence>MITEGKGGAILWGEGRSKRYRRDKGNVSLVFPREVFDSSVQKDWVKSHREKYYYPFSESVLTMGGMSGYLQGIWALVRPKTALPKILGWPAGTTTPAARPPSQANKLQEPPNSRWSRVRTRCNPFVAKALRLASLCRDSSRGPLHLRGLISISTDTDGVLRVHGLAAQELLISVRAFTVPVSLFFVHVFPRGWAINGCFGETVGEEERAGMVIY</sequence>
<feature type="compositionally biased region" description="Polar residues" evidence="1">
    <location>
        <begin position="102"/>
        <end position="115"/>
    </location>
</feature>
<comment type="caution">
    <text evidence="2">The sequence shown here is derived from an EMBL/GenBank/DDBJ whole genome shotgun (WGS) entry which is preliminary data.</text>
</comment>
<protein>
    <submittedName>
        <fullName evidence="2">Uncharacterized protein</fullName>
    </submittedName>
</protein>
<gene>
    <name evidence="2" type="ORF">RHGRI_014386</name>
</gene>
<name>A0AAV6K931_9ERIC</name>
<keyword evidence="3" id="KW-1185">Reference proteome</keyword>
<evidence type="ECO:0000313" key="2">
    <source>
        <dbReference type="EMBL" id="KAG5548986.1"/>
    </source>
</evidence>
<organism evidence="2 3">
    <name type="scientific">Rhododendron griersonianum</name>
    <dbReference type="NCBI Taxonomy" id="479676"/>
    <lineage>
        <taxon>Eukaryota</taxon>
        <taxon>Viridiplantae</taxon>
        <taxon>Streptophyta</taxon>
        <taxon>Embryophyta</taxon>
        <taxon>Tracheophyta</taxon>
        <taxon>Spermatophyta</taxon>
        <taxon>Magnoliopsida</taxon>
        <taxon>eudicotyledons</taxon>
        <taxon>Gunneridae</taxon>
        <taxon>Pentapetalae</taxon>
        <taxon>asterids</taxon>
        <taxon>Ericales</taxon>
        <taxon>Ericaceae</taxon>
        <taxon>Ericoideae</taxon>
        <taxon>Rhodoreae</taxon>
        <taxon>Rhododendron</taxon>
    </lineage>
</organism>
<evidence type="ECO:0000256" key="1">
    <source>
        <dbReference type="SAM" id="MobiDB-lite"/>
    </source>
</evidence>
<dbReference type="EMBL" id="JACTNZ010000005">
    <property type="protein sequence ID" value="KAG5548986.1"/>
    <property type="molecule type" value="Genomic_DNA"/>
</dbReference>
<feature type="region of interest" description="Disordered" evidence="1">
    <location>
        <begin position="94"/>
        <end position="115"/>
    </location>
</feature>
<dbReference type="Proteomes" id="UP000823749">
    <property type="component" value="Chromosome 5"/>
</dbReference>
<reference evidence="2" key="1">
    <citation type="submission" date="2020-08" db="EMBL/GenBank/DDBJ databases">
        <title>Plant Genome Project.</title>
        <authorList>
            <person name="Zhang R.-G."/>
        </authorList>
    </citation>
    <scope>NUCLEOTIDE SEQUENCE</scope>
    <source>
        <strain evidence="2">WSP0</strain>
        <tissue evidence="2">Leaf</tissue>
    </source>
</reference>
<accession>A0AAV6K931</accession>
<evidence type="ECO:0000313" key="3">
    <source>
        <dbReference type="Proteomes" id="UP000823749"/>
    </source>
</evidence>